<dbReference type="PANTHER" id="PTHR30625">
    <property type="entry name" value="PROTEIN TOLQ"/>
    <property type="match status" value="1"/>
</dbReference>
<evidence type="ECO:0000256" key="2">
    <source>
        <dbReference type="ARBA" id="ARBA00022475"/>
    </source>
</evidence>
<dbReference type="InterPro" id="IPR050790">
    <property type="entry name" value="ExbB/TolQ_transport"/>
</dbReference>
<evidence type="ECO:0000256" key="1">
    <source>
        <dbReference type="ARBA" id="ARBA00004651"/>
    </source>
</evidence>
<comment type="caution">
    <text evidence="10">The sequence shown here is derived from an EMBL/GenBank/DDBJ whole genome shotgun (WGS) entry which is preliminary data.</text>
</comment>
<keyword evidence="4 8" id="KW-1133">Transmembrane helix</keyword>
<gene>
    <name evidence="10" type="ORF">JYP50_11415</name>
</gene>
<keyword evidence="7" id="KW-0175">Coiled coil</keyword>
<evidence type="ECO:0000256" key="3">
    <source>
        <dbReference type="ARBA" id="ARBA00022692"/>
    </source>
</evidence>
<evidence type="ECO:0000259" key="9">
    <source>
        <dbReference type="Pfam" id="PF01618"/>
    </source>
</evidence>
<keyword evidence="6" id="KW-0653">Protein transport</keyword>
<keyword evidence="3 8" id="KW-0812">Transmembrane</keyword>
<dbReference type="PANTHER" id="PTHR30625:SF11">
    <property type="entry name" value="MOTA_TOLQ_EXBB PROTON CHANNEL DOMAIN-CONTAINING PROTEIN"/>
    <property type="match status" value="1"/>
</dbReference>
<dbReference type="Pfam" id="PF01618">
    <property type="entry name" value="MotA_ExbB"/>
    <property type="match status" value="1"/>
</dbReference>
<keyword evidence="5 8" id="KW-0472">Membrane</keyword>
<evidence type="ECO:0000256" key="7">
    <source>
        <dbReference type="SAM" id="Coils"/>
    </source>
</evidence>
<protein>
    <submittedName>
        <fullName evidence="10">MotA/TolQ/ExbB proton channel family protein</fullName>
    </submittedName>
</protein>
<keyword evidence="6" id="KW-0813">Transport</keyword>
<keyword evidence="11" id="KW-1185">Reference proteome</keyword>
<organism evidence="10 11">
    <name type="scientific">Parahaliea mediterranea</name>
    <dbReference type="NCBI Taxonomy" id="651086"/>
    <lineage>
        <taxon>Bacteria</taxon>
        <taxon>Pseudomonadati</taxon>
        <taxon>Pseudomonadota</taxon>
        <taxon>Gammaproteobacteria</taxon>
        <taxon>Cellvibrionales</taxon>
        <taxon>Halieaceae</taxon>
        <taxon>Parahaliea</taxon>
    </lineage>
</organism>
<dbReference type="GO" id="GO:0017038">
    <property type="term" value="P:protein import"/>
    <property type="evidence" value="ECO:0007669"/>
    <property type="project" value="TreeGrafter"/>
</dbReference>
<dbReference type="Proteomes" id="UP000664303">
    <property type="component" value="Unassembled WGS sequence"/>
</dbReference>
<comment type="subcellular location">
    <subcellularLocation>
        <location evidence="1">Cell membrane</location>
        <topology evidence="1">Multi-pass membrane protein</topology>
    </subcellularLocation>
    <subcellularLocation>
        <location evidence="6">Membrane</location>
        <topology evidence="6">Multi-pass membrane protein</topology>
    </subcellularLocation>
</comment>
<comment type="similarity">
    <text evidence="6">Belongs to the exbB/tolQ family.</text>
</comment>
<feature type="transmembrane region" description="Helical" evidence="8">
    <location>
        <begin position="356"/>
        <end position="380"/>
    </location>
</feature>
<dbReference type="GO" id="GO:0005886">
    <property type="term" value="C:plasma membrane"/>
    <property type="evidence" value="ECO:0007669"/>
    <property type="project" value="UniProtKB-SubCell"/>
</dbReference>
<evidence type="ECO:0000256" key="4">
    <source>
        <dbReference type="ARBA" id="ARBA00022989"/>
    </source>
</evidence>
<dbReference type="EMBL" id="JAFKCZ010000007">
    <property type="protein sequence ID" value="MBN7797206.1"/>
    <property type="molecule type" value="Genomic_DNA"/>
</dbReference>
<feature type="domain" description="MotA/TolQ/ExbB proton channel" evidence="9">
    <location>
        <begin position="340"/>
        <end position="437"/>
    </location>
</feature>
<keyword evidence="2" id="KW-1003">Cell membrane</keyword>
<feature type="transmembrane region" description="Helical" evidence="8">
    <location>
        <begin position="256"/>
        <end position="275"/>
    </location>
</feature>
<feature type="transmembrane region" description="Helical" evidence="8">
    <location>
        <begin position="400"/>
        <end position="421"/>
    </location>
</feature>
<proteinExistence type="inferred from homology"/>
<accession>A0A939IKD1</accession>
<evidence type="ECO:0000256" key="6">
    <source>
        <dbReference type="RuleBase" id="RU004057"/>
    </source>
</evidence>
<feature type="coiled-coil region" evidence="7">
    <location>
        <begin position="51"/>
        <end position="96"/>
    </location>
</feature>
<dbReference type="AlphaFoldDB" id="A0A939IKD1"/>
<reference evidence="10" key="1">
    <citation type="submission" date="2021-02" db="EMBL/GenBank/DDBJ databases">
        <title>PHA producing bacteria isolated from coastal sediment in Guangdong, Shenzhen.</title>
        <authorList>
            <person name="Zheng W."/>
            <person name="Yu S."/>
            <person name="Huang Y."/>
        </authorList>
    </citation>
    <scope>NUCLEOTIDE SEQUENCE</scope>
    <source>
        <strain evidence="10">TN14-10</strain>
    </source>
</reference>
<evidence type="ECO:0000313" key="11">
    <source>
        <dbReference type="Proteomes" id="UP000664303"/>
    </source>
</evidence>
<dbReference type="RefSeq" id="WP_206560645.1">
    <property type="nucleotide sequence ID" value="NZ_JAFKCZ010000007.1"/>
</dbReference>
<evidence type="ECO:0000256" key="8">
    <source>
        <dbReference type="SAM" id="Phobius"/>
    </source>
</evidence>
<evidence type="ECO:0000313" key="10">
    <source>
        <dbReference type="EMBL" id="MBN7797206.1"/>
    </source>
</evidence>
<evidence type="ECO:0000256" key="5">
    <source>
        <dbReference type="ARBA" id="ARBA00023136"/>
    </source>
</evidence>
<dbReference type="InterPro" id="IPR002898">
    <property type="entry name" value="MotA_ExbB_proton_chnl"/>
</dbReference>
<sequence length="451" mass="48647">MNLEPRGYPRRGPRQRGERARGWALGLLLAVSGNHAAGGLDIASAGLAGEIQAARQALSASETRINRERRELSRRLQALETEVGALRDQNAAARRAADERDITLANLETRLGEWREQSAYQHRLIDEYIDRYPGGTLPEQRLDTLRALVDTSARRVIPTWRERQIVLDSGELVPAMTLGIGPVSWYLREDSGASGLLEHRDDGPPRVRIELGDDATDALATLRREGRGHLSLDPTLEYGFATGNGTSSVVDHVSRGGIWVLPILAMGLAALLVSAGKLLHFRRLAPQGAAALPSTLAEDGGDGGGETLEQLRSRLATGDGVTTRLLDITLSTPAGTARDDRLFSEISHYKRALDSWLGTLTVVAAVSPLLGLLGTVSGMIETFQLMTLFGAGDPEAVSSGISKALITTELGLVVAIPALLLHTVLSRWSRQLLALVEDTAITLSRWQERAA</sequence>
<name>A0A939IKD1_9GAMM</name>